<name>A0A0E9S5E2_ANGAN</name>
<evidence type="ECO:0000256" key="1">
    <source>
        <dbReference type="SAM" id="SignalP"/>
    </source>
</evidence>
<organism evidence="2">
    <name type="scientific">Anguilla anguilla</name>
    <name type="common">European freshwater eel</name>
    <name type="synonym">Muraena anguilla</name>
    <dbReference type="NCBI Taxonomy" id="7936"/>
    <lineage>
        <taxon>Eukaryota</taxon>
        <taxon>Metazoa</taxon>
        <taxon>Chordata</taxon>
        <taxon>Craniata</taxon>
        <taxon>Vertebrata</taxon>
        <taxon>Euteleostomi</taxon>
        <taxon>Actinopterygii</taxon>
        <taxon>Neopterygii</taxon>
        <taxon>Teleostei</taxon>
        <taxon>Anguilliformes</taxon>
        <taxon>Anguillidae</taxon>
        <taxon>Anguilla</taxon>
    </lineage>
</organism>
<evidence type="ECO:0000313" key="2">
    <source>
        <dbReference type="EMBL" id="JAH36654.1"/>
    </source>
</evidence>
<evidence type="ECO:0008006" key="3">
    <source>
        <dbReference type="Google" id="ProtNLM"/>
    </source>
</evidence>
<dbReference type="AlphaFoldDB" id="A0A0E9S5E2"/>
<proteinExistence type="predicted"/>
<protein>
    <recommendedName>
        <fullName evidence="3">Secreted protein</fullName>
    </recommendedName>
</protein>
<reference evidence="2" key="2">
    <citation type="journal article" date="2015" name="Fish Shellfish Immunol.">
        <title>Early steps in the European eel (Anguilla anguilla)-Vibrio vulnificus interaction in the gills: Role of the RtxA13 toxin.</title>
        <authorList>
            <person name="Callol A."/>
            <person name="Pajuelo D."/>
            <person name="Ebbesson L."/>
            <person name="Teles M."/>
            <person name="MacKenzie S."/>
            <person name="Amaro C."/>
        </authorList>
    </citation>
    <scope>NUCLEOTIDE SEQUENCE</scope>
</reference>
<feature type="chain" id="PRO_5002431997" description="Secreted protein" evidence="1">
    <location>
        <begin position="26"/>
        <end position="73"/>
    </location>
</feature>
<accession>A0A0E9S5E2</accession>
<reference evidence="2" key="1">
    <citation type="submission" date="2014-11" db="EMBL/GenBank/DDBJ databases">
        <authorList>
            <person name="Amaro Gonzalez C."/>
        </authorList>
    </citation>
    <scope>NUCLEOTIDE SEQUENCE</scope>
</reference>
<feature type="signal peptide" evidence="1">
    <location>
        <begin position="1"/>
        <end position="25"/>
    </location>
</feature>
<keyword evidence="1" id="KW-0732">Signal</keyword>
<dbReference type="EMBL" id="GBXM01071923">
    <property type="protein sequence ID" value="JAH36654.1"/>
    <property type="molecule type" value="Transcribed_RNA"/>
</dbReference>
<sequence length="73" mass="8996">MNRWRHTRFRLIWFVPLFHLSCSLCRNHFYYTCHQYNSIRSDLAMHAAIIIKNLKLTHQQQVICLSYRSLWTI</sequence>